<sequence>MASMLTPLENEDSYSLATKARIEDILDKFIEDLEDLGNDDAVEKILNAEKIVVDKKNRRVSDFVEVIYDELTKGISVRVVIKRDDLIDPITVIIKESGFNRVARVGRTNMMDVKLPKPTFEQLEALSEKVDQLRTTAINKATAIKADSLQRIKAGMDKEYLEAPEAKKATEQIELVLREVAMHIRVIARIKQKKMLKTQFVWEDKEQQMLLEPLMKKAIYRGIVK</sequence>
<reference evidence="1 2" key="1">
    <citation type="journal article" date="2010" name="J. Bacteriol.">
        <title>Complete genome sequence of "Candidatus Puniceispirillum marinum" IMCC1322, a representative of the SAR116 clade in the Alphaproteobacteria.</title>
        <authorList>
            <person name="Oh H.M."/>
            <person name="Kwon K.K."/>
            <person name="Kang I."/>
            <person name="Kang S.G."/>
            <person name="Lee J.H."/>
            <person name="Kim S.J."/>
            <person name="Cho J.C."/>
        </authorList>
    </citation>
    <scope>NUCLEOTIDE SEQUENCE [LARGE SCALE GENOMIC DNA]</scope>
    <source>
        <strain evidence="1 2">IMCC1322</strain>
    </source>
</reference>
<dbReference type="RefSeq" id="WP_013046317.1">
    <property type="nucleotide sequence ID" value="NC_014010.1"/>
</dbReference>
<evidence type="ECO:0000313" key="2">
    <source>
        <dbReference type="Proteomes" id="UP000007460"/>
    </source>
</evidence>
<proteinExistence type="predicted"/>
<dbReference type="HOGENOM" id="CLU_1229048_0_0_5"/>
<accession>D5BTU3</accession>
<gene>
    <name evidence="1" type="ordered locus">SAR116_1447</name>
</gene>
<dbReference type="Proteomes" id="UP000007460">
    <property type="component" value="Chromosome"/>
</dbReference>
<protein>
    <submittedName>
        <fullName evidence="1">PpiC-type peptidyl-prolyl cis-trans isomerase</fullName>
    </submittedName>
</protein>
<evidence type="ECO:0000313" key="1">
    <source>
        <dbReference type="EMBL" id="ADE39690.1"/>
    </source>
</evidence>
<organism evidence="1 2">
    <name type="scientific">Puniceispirillum marinum (strain IMCC1322)</name>
    <dbReference type="NCBI Taxonomy" id="488538"/>
    <lineage>
        <taxon>Bacteria</taxon>
        <taxon>Pseudomonadati</taxon>
        <taxon>Pseudomonadota</taxon>
        <taxon>Alphaproteobacteria</taxon>
        <taxon>Candidatus Puniceispirillales</taxon>
        <taxon>Candidatus Puniceispirillaceae</taxon>
        <taxon>Candidatus Puniceispirillum</taxon>
    </lineage>
</organism>
<name>D5BTU3_PUNMI</name>
<keyword evidence="1" id="KW-0413">Isomerase</keyword>
<dbReference type="GO" id="GO:0016853">
    <property type="term" value="F:isomerase activity"/>
    <property type="evidence" value="ECO:0007669"/>
    <property type="project" value="UniProtKB-KW"/>
</dbReference>
<dbReference type="KEGG" id="apb:SAR116_1447"/>
<keyword evidence="2" id="KW-1185">Reference proteome</keyword>
<dbReference type="EMBL" id="CP001751">
    <property type="protein sequence ID" value="ADE39690.1"/>
    <property type="molecule type" value="Genomic_DNA"/>
</dbReference>
<dbReference type="AlphaFoldDB" id="D5BTU3"/>
<dbReference type="eggNOG" id="COG0233">
    <property type="taxonomic scope" value="Bacteria"/>
</dbReference>
<dbReference type="STRING" id="488538.SAR116_1447"/>